<accession>A0AAU7JFR1</accession>
<keyword evidence="2" id="KW-0649">Protein kinase inhibitor</keyword>
<dbReference type="EMBL" id="CP157484">
    <property type="protein sequence ID" value="XBO38909.1"/>
    <property type="molecule type" value="Genomic_DNA"/>
</dbReference>
<dbReference type="SUPFAM" id="SSF49777">
    <property type="entry name" value="PEBP-like"/>
    <property type="match status" value="1"/>
</dbReference>
<dbReference type="InterPro" id="IPR008914">
    <property type="entry name" value="PEBP"/>
</dbReference>
<dbReference type="CDD" id="cd00865">
    <property type="entry name" value="PEBP_bact_arch"/>
    <property type="match status" value="1"/>
</dbReference>
<reference evidence="2" key="1">
    <citation type="submission" date="2024-05" db="EMBL/GenBank/DDBJ databases">
        <authorList>
            <person name="Kim S."/>
            <person name="Heo J."/>
            <person name="Choi H."/>
            <person name="Choi Y."/>
            <person name="Kwon S.-W."/>
            <person name="Kim Y."/>
        </authorList>
    </citation>
    <scope>NUCLEOTIDE SEQUENCE</scope>
    <source>
        <strain evidence="2">KACC 23698</strain>
    </source>
</reference>
<dbReference type="InterPro" id="IPR005247">
    <property type="entry name" value="YbhB_YbcL/LppC-like"/>
</dbReference>
<feature type="region of interest" description="Disordered" evidence="1">
    <location>
        <begin position="1"/>
        <end position="32"/>
    </location>
</feature>
<dbReference type="AlphaFoldDB" id="A0AAU7JFR1"/>
<dbReference type="Pfam" id="PF01161">
    <property type="entry name" value="PBP"/>
    <property type="match status" value="1"/>
</dbReference>
<proteinExistence type="predicted"/>
<dbReference type="Gene3D" id="3.90.280.10">
    <property type="entry name" value="PEBP-like"/>
    <property type="match status" value="1"/>
</dbReference>
<dbReference type="GO" id="GO:0004860">
    <property type="term" value="F:protein kinase inhibitor activity"/>
    <property type="evidence" value="ECO:0007669"/>
    <property type="project" value="UniProtKB-KW"/>
</dbReference>
<dbReference type="PANTHER" id="PTHR30289:SF1">
    <property type="entry name" value="PEBP (PHOSPHATIDYLETHANOLAMINE-BINDING PROTEIN) FAMILY PROTEIN"/>
    <property type="match status" value="1"/>
</dbReference>
<dbReference type="RefSeq" id="WP_406855748.1">
    <property type="nucleotide sequence ID" value="NZ_CP157484.1"/>
</dbReference>
<dbReference type="PANTHER" id="PTHR30289">
    <property type="entry name" value="UNCHARACTERIZED PROTEIN YBCL-RELATED"/>
    <property type="match status" value="1"/>
</dbReference>
<dbReference type="InterPro" id="IPR036610">
    <property type="entry name" value="PEBP-like_sf"/>
</dbReference>
<organism evidence="2">
    <name type="scientific">Alsobacter sp. KACC 23698</name>
    <dbReference type="NCBI Taxonomy" id="3149229"/>
    <lineage>
        <taxon>Bacteria</taxon>
        <taxon>Pseudomonadati</taxon>
        <taxon>Pseudomonadota</taxon>
        <taxon>Alphaproteobacteria</taxon>
        <taxon>Hyphomicrobiales</taxon>
        <taxon>Alsobacteraceae</taxon>
        <taxon>Alsobacter</taxon>
    </lineage>
</organism>
<protein>
    <submittedName>
        <fullName evidence="2">YbhB/YbcL family Raf kinase inhibitor-like protein</fullName>
    </submittedName>
</protein>
<evidence type="ECO:0000313" key="2">
    <source>
        <dbReference type="EMBL" id="XBO38909.1"/>
    </source>
</evidence>
<gene>
    <name evidence="2" type="ORF">ABEG18_25045</name>
</gene>
<sequence>MASAMHLRSPAFSPGQGIPRRHTCDGEDVSPPLEWGDAPEDALSFALLCEDPDAPAGVWRHWAVYDLPPALRRLPEGAGAEGHLKQAVNDFGRPGYGGPCPPRGHGPHRYRFRLLALSTAALAIPAKPSCRMVEQEARKRLIAEAVLEGIYGR</sequence>
<dbReference type="NCBIfam" id="TIGR00481">
    <property type="entry name" value="YbhB/YbcL family Raf kinase inhibitor-like protein"/>
    <property type="match status" value="1"/>
</dbReference>
<evidence type="ECO:0000256" key="1">
    <source>
        <dbReference type="SAM" id="MobiDB-lite"/>
    </source>
</evidence>
<name>A0AAU7JFR1_9HYPH</name>